<dbReference type="Pfam" id="PF04676">
    <property type="entry name" value="CwfJ_C_2"/>
    <property type="match status" value="1"/>
</dbReference>
<dbReference type="InterPro" id="IPR040194">
    <property type="entry name" value="Cwf19-like"/>
</dbReference>
<feature type="compositionally biased region" description="Polar residues" evidence="2">
    <location>
        <begin position="119"/>
        <end position="138"/>
    </location>
</feature>
<feature type="compositionally biased region" description="Basic and acidic residues" evidence="2">
    <location>
        <begin position="1"/>
        <end position="26"/>
    </location>
</feature>
<proteinExistence type="inferred from homology"/>
<dbReference type="GO" id="GO:0045292">
    <property type="term" value="P:mRNA cis splicing, via spliceosome"/>
    <property type="evidence" value="ECO:0007669"/>
    <property type="project" value="EnsemblFungi"/>
</dbReference>
<evidence type="ECO:0000313" key="6">
    <source>
        <dbReference type="Proteomes" id="UP000033483"/>
    </source>
</evidence>
<dbReference type="Proteomes" id="UP000033483">
    <property type="component" value="Unassembled WGS sequence"/>
</dbReference>
<dbReference type="PANTHER" id="PTHR12072">
    <property type="entry name" value="CWF19, CELL CYCLE CONTROL PROTEIN"/>
    <property type="match status" value="1"/>
</dbReference>
<organism evidence="5 6">
    <name type="scientific">Thielaviopsis punctulata</name>
    <dbReference type="NCBI Taxonomy" id="72032"/>
    <lineage>
        <taxon>Eukaryota</taxon>
        <taxon>Fungi</taxon>
        <taxon>Dikarya</taxon>
        <taxon>Ascomycota</taxon>
        <taxon>Pezizomycotina</taxon>
        <taxon>Sordariomycetes</taxon>
        <taxon>Hypocreomycetidae</taxon>
        <taxon>Microascales</taxon>
        <taxon>Ceratocystidaceae</taxon>
        <taxon>Thielaviopsis</taxon>
    </lineage>
</organism>
<name>A0A0F4ZCU7_9PEZI</name>
<evidence type="ECO:0000259" key="3">
    <source>
        <dbReference type="Pfam" id="PF04676"/>
    </source>
</evidence>
<feature type="compositionally biased region" description="Low complexity" evidence="2">
    <location>
        <begin position="322"/>
        <end position="331"/>
    </location>
</feature>
<feature type="domain" description="Cwf19-like C-terminal" evidence="4">
    <location>
        <begin position="485"/>
        <end position="607"/>
    </location>
</feature>
<dbReference type="AlphaFoldDB" id="A0A0F4ZCU7"/>
<keyword evidence="6" id="KW-1185">Reference proteome</keyword>
<feature type="region of interest" description="Disordered" evidence="2">
    <location>
        <begin position="1"/>
        <end position="197"/>
    </location>
</feature>
<dbReference type="GO" id="GO:0071014">
    <property type="term" value="C:post-mRNA release spliceosomal complex"/>
    <property type="evidence" value="ECO:0007669"/>
    <property type="project" value="EnsemblFungi"/>
</dbReference>
<dbReference type="GO" id="GO:0000974">
    <property type="term" value="C:Prp19 complex"/>
    <property type="evidence" value="ECO:0007669"/>
    <property type="project" value="EnsemblFungi"/>
</dbReference>
<dbReference type="Pfam" id="PF04677">
    <property type="entry name" value="CwfJ_C_1"/>
    <property type="match status" value="1"/>
</dbReference>
<feature type="region of interest" description="Disordered" evidence="2">
    <location>
        <begin position="316"/>
        <end position="335"/>
    </location>
</feature>
<dbReference type="InterPro" id="IPR036265">
    <property type="entry name" value="HIT-like_sf"/>
</dbReference>
<dbReference type="Gene3D" id="3.30.428.10">
    <property type="entry name" value="HIT-like"/>
    <property type="match status" value="1"/>
</dbReference>
<evidence type="ECO:0008006" key="7">
    <source>
        <dbReference type="Google" id="ProtNLM"/>
    </source>
</evidence>
<evidence type="ECO:0000259" key="4">
    <source>
        <dbReference type="Pfam" id="PF04677"/>
    </source>
</evidence>
<reference evidence="5 6" key="1">
    <citation type="submission" date="2015-03" db="EMBL/GenBank/DDBJ databases">
        <authorList>
            <person name="Radwan O."/>
            <person name="Al-Naeli F.A."/>
            <person name="Rendon G.A."/>
            <person name="Fields C."/>
        </authorList>
    </citation>
    <scope>NUCLEOTIDE SEQUENCE [LARGE SCALE GENOMIC DNA]</scope>
    <source>
        <strain evidence="5">CR-DP1</strain>
    </source>
</reference>
<comment type="similarity">
    <text evidence="1">Belongs to the CWF19 family.</text>
</comment>
<dbReference type="InterPro" id="IPR006767">
    <property type="entry name" value="Cwf19-like_C_dom-2"/>
</dbReference>
<sequence length="722" mass="82440">MEGLEAFEKSLQEEKRQREREAEKLDRRKHRHGHRDGHRDGHKDRHKDSHRDRDRDRDRDSHRDRANGRDKDRNREKDRHKRSHHDRHRSRSRRRSRSRDRHRHRSRDRSRDRSSSRSPSNPSGKPDNPTVSTATRDSWMTAPSALDVDYIHRPSKSTEPLPKAPEPARELHQRELNQTLNQTSNLQDSDSDSDFEPDSIRIDYKFGDEGSRWRMVKLDAVFRAAKEEGRPVEEIALERFGSLQAFDIAREEKDEVEKRRLYGSGYSVKEGPDGSLYAERLKAERSKTASTKDITSHQAPQEMHLSATQRAINSDGPISVLASGSGSGSAAPPDQTTLNRMRAAMMKAKLRRAPDAAKLEAEYNAAAAAFSANPPTSNKDIILGAMESRMLAGTRAEVKAVDNKRGRERGTVVENSDMTIQDMVREERRTRGQAGGEAMRLAERIAKDGKFDNDLEYMDENAAKLAQRVHKSEISLKNTAVHEFQKVQRILDNCPLCEHEDAGTPPQAPVVALATRTYLTLAPEPSIAQDAAVIVPRTHHTNLLECDDDEWEELRNFMKALTRMYHDQGRDVVFYENAAAPHRRPHAALVAVPIPYADGAMVPAYFREAFLAADDEWTQHRKIIDTGKAARDGMGRMAFRRSLAKEMPYFHVWFSLDGGLGHVVENGDRWPRGDLFAREVLGGMMDVPVEVQKKQGRWHRADGRVDGFQSRWRKFDWTRVLV</sequence>
<protein>
    <recommendedName>
        <fullName evidence="7">Cwf19-like C-terminal domain-containing protein</fullName>
    </recommendedName>
</protein>
<dbReference type="OrthoDB" id="2113965at2759"/>
<dbReference type="EMBL" id="LAEV01001332">
    <property type="protein sequence ID" value="KKA28342.1"/>
    <property type="molecule type" value="Genomic_DNA"/>
</dbReference>
<accession>A0A0F4ZCU7</accession>
<feature type="domain" description="Cwf19-like protein C-terminal" evidence="3">
    <location>
        <begin position="616"/>
        <end position="718"/>
    </location>
</feature>
<feature type="compositionally biased region" description="Polar residues" evidence="2">
    <location>
        <begin position="176"/>
        <end position="187"/>
    </location>
</feature>
<feature type="compositionally biased region" description="Basic and acidic residues" evidence="2">
    <location>
        <begin position="166"/>
        <end position="175"/>
    </location>
</feature>
<comment type="caution">
    <text evidence="5">The sequence shown here is derived from an EMBL/GenBank/DDBJ whole genome shotgun (WGS) entry which is preliminary data.</text>
</comment>
<evidence type="ECO:0000313" key="5">
    <source>
        <dbReference type="EMBL" id="KKA28342.1"/>
    </source>
</evidence>
<dbReference type="SUPFAM" id="SSF54197">
    <property type="entry name" value="HIT-like"/>
    <property type="match status" value="1"/>
</dbReference>
<dbReference type="GO" id="GO:0005684">
    <property type="term" value="C:U2-type spliceosomal complex"/>
    <property type="evidence" value="ECO:0007669"/>
    <property type="project" value="EnsemblFungi"/>
</dbReference>
<feature type="compositionally biased region" description="Basic residues" evidence="2">
    <location>
        <begin position="27"/>
        <end position="36"/>
    </location>
</feature>
<evidence type="ECO:0000256" key="1">
    <source>
        <dbReference type="ARBA" id="ARBA00006795"/>
    </source>
</evidence>
<evidence type="ECO:0000256" key="2">
    <source>
        <dbReference type="SAM" id="MobiDB-lite"/>
    </source>
</evidence>
<feature type="compositionally biased region" description="Basic and acidic residues" evidence="2">
    <location>
        <begin position="37"/>
        <end position="77"/>
    </location>
</feature>
<dbReference type="InterPro" id="IPR006768">
    <property type="entry name" value="Cwf19-like_C_dom-1"/>
</dbReference>
<dbReference type="PANTHER" id="PTHR12072:SF5">
    <property type="entry name" value="CWF19-LIKE PROTEIN 2"/>
    <property type="match status" value="1"/>
</dbReference>
<gene>
    <name evidence="5" type="ORF">TD95_000171</name>
</gene>
<feature type="compositionally biased region" description="Basic residues" evidence="2">
    <location>
        <begin position="78"/>
        <end position="108"/>
    </location>
</feature>